<evidence type="ECO:0000313" key="1">
    <source>
        <dbReference type="EMBL" id="CAB4133270.1"/>
    </source>
</evidence>
<name>A0A6J5LJW6_9CAUD</name>
<sequence>MKQGVLLTDKEYNILIELVSFDRYLTRNQPKRGGSSVGSYYPEVSTYKSIPIELLDIFKEKFGSKYRIRYRGERVGKNDGRTLTQCYQDCTKANARSFAAY</sequence>
<protein>
    <submittedName>
        <fullName evidence="1">Uncharacterized protein</fullName>
    </submittedName>
</protein>
<organism evidence="1">
    <name type="scientific">uncultured Caudovirales phage</name>
    <dbReference type="NCBI Taxonomy" id="2100421"/>
    <lineage>
        <taxon>Viruses</taxon>
        <taxon>Duplodnaviria</taxon>
        <taxon>Heunggongvirae</taxon>
        <taxon>Uroviricota</taxon>
        <taxon>Caudoviricetes</taxon>
        <taxon>Peduoviridae</taxon>
        <taxon>Maltschvirus</taxon>
        <taxon>Maltschvirus maltsch</taxon>
    </lineage>
</organism>
<reference evidence="1" key="1">
    <citation type="submission" date="2020-04" db="EMBL/GenBank/DDBJ databases">
        <authorList>
            <person name="Chiriac C."/>
            <person name="Salcher M."/>
            <person name="Ghai R."/>
            <person name="Kavagutti S V."/>
        </authorList>
    </citation>
    <scope>NUCLEOTIDE SEQUENCE</scope>
</reference>
<proteinExistence type="predicted"/>
<dbReference type="EMBL" id="LR796270">
    <property type="protein sequence ID" value="CAB4133270.1"/>
    <property type="molecule type" value="Genomic_DNA"/>
</dbReference>
<accession>A0A6J5LJW6</accession>
<gene>
    <name evidence="1" type="ORF">UFOVP250_98</name>
</gene>